<dbReference type="GO" id="GO:0008168">
    <property type="term" value="F:methyltransferase activity"/>
    <property type="evidence" value="ECO:0007669"/>
    <property type="project" value="UniProtKB-KW"/>
</dbReference>
<dbReference type="Gene3D" id="1.20.120.450">
    <property type="entry name" value="dinb family like domain"/>
    <property type="match status" value="1"/>
</dbReference>
<dbReference type="Proteomes" id="UP000515734">
    <property type="component" value="Chromosome"/>
</dbReference>
<accession>A0A6S6P5S7</accession>
<dbReference type="InterPro" id="IPR024775">
    <property type="entry name" value="DinB-like"/>
</dbReference>
<dbReference type="InterPro" id="IPR034660">
    <property type="entry name" value="DinB/YfiT-like"/>
</dbReference>
<dbReference type="RefSeq" id="WP_185295724.1">
    <property type="nucleotide sequence ID" value="NZ_AP023287.1"/>
</dbReference>
<evidence type="ECO:0000313" key="3">
    <source>
        <dbReference type="Proteomes" id="UP000515734"/>
    </source>
</evidence>
<gene>
    <name evidence="2" type="ORF">NIIDNTM18_22590</name>
</gene>
<dbReference type="SUPFAM" id="SSF109854">
    <property type="entry name" value="DinB/YfiT-like putative metalloenzymes"/>
    <property type="match status" value="1"/>
</dbReference>
<dbReference type="GO" id="GO:0032259">
    <property type="term" value="P:methylation"/>
    <property type="evidence" value="ECO:0007669"/>
    <property type="project" value="UniProtKB-KW"/>
</dbReference>
<keyword evidence="2" id="KW-0808">Transferase</keyword>
<dbReference type="EMBL" id="AP023287">
    <property type="protein sequence ID" value="BCI52981.1"/>
    <property type="molecule type" value="Genomic_DNA"/>
</dbReference>
<feature type="domain" description="DinB-like" evidence="1">
    <location>
        <begin position="40"/>
        <end position="170"/>
    </location>
</feature>
<name>A0A6S6P5S7_9MYCO</name>
<dbReference type="AlphaFoldDB" id="A0A6S6P5S7"/>
<proteinExistence type="predicted"/>
<dbReference type="Pfam" id="PF12867">
    <property type="entry name" value="DinB_2"/>
    <property type="match status" value="1"/>
</dbReference>
<keyword evidence="2" id="KW-0489">Methyltransferase</keyword>
<evidence type="ECO:0000313" key="2">
    <source>
        <dbReference type="EMBL" id="BCI52981.1"/>
    </source>
</evidence>
<evidence type="ECO:0000259" key="1">
    <source>
        <dbReference type="Pfam" id="PF12867"/>
    </source>
</evidence>
<sequence>MSTGGIEPDTKDWTWVLSRPCPECGFDASAVHHFDVAETIRGDADEWIRRLGDPGAASRTRPGVWSVLEYGCHVRDVHRIFHERVTLMLTQHEPLFPNWDQDRAAIDGDYAAQSPPVVAGELFDAAVTVADTYDSVPDDAWMRSGLRSNGSEFTVASIALYHLHDIVHHAWDVDEH</sequence>
<organism evidence="2 3">
    <name type="scientific">Mycolicibacterium litorale</name>
    <dbReference type="NCBI Taxonomy" id="758802"/>
    <lineage>
        <taxon>Bacteria</taxon>
        <taxon>Bacillati</taxon>
        <taxon>Actinomycetota</taxon>
        <taxon>Actinomycetes</taxon>
        <taxon>Mycobacteriales</taxon>
        <taxon>Mycobacteriaceae</taxon>
        <taxon>Mycolicibacterium</taxon>
    </lineage>
</organism>
<reference evidence="2 3" key="1">
    <citation type="submission" date="2020-07" db="EMBL/GenBank/DDBJ databases">
        <title>Complete genome sequence of Mycolicibacterium litorale like strain isolated from cardiac implantable electronic device infection.</title>
        <authorList>
            <person name="Fukano H."/>
            <person name="Miyama H."/>
            <person name="Hoshino Y."/>
        </authorList>
    </citation>
    <scope>NUCLEOTIDE SEQUENCE [LARGE SCALE GENOMIC DNA]</scope>
    <source>
        <strain evidence="2 3">NIIDNTM18</strain>
    </source>
</reference>
<protein>
    <submittedName>
        <fullName evidence="2">Methyltransferase type 12</fullName>
    </submittedName>
</protein>